<dbReference type="Gene3D" id="2.40.10.10">
    <property type="entry name" value="Trypsin-like serine proteases"/>
    <property type="match status" value="1"/>
</dbReference>
<keyword evidence="3" id="KW-1015">Disulfide bond</keyword>
<feature type="chain" id="PRO_5034658283" description="Peptidase S1 domain-containing protein" evidence="4">
    <location>
        <begin position="24"/>
        <end position="222"/>
    </location>
</feature>
<reference evidence="6" key="1">
    <citation type="submission" date="2014-08" db="EMBL/GenBank/DDBJ databases">
        <authorList>
            <person name="Senf B."/>
            <person name="Petzold A."/>
            <person name="Downie B.R."/>
            <person name="Koch P."/>
            <person name="Platzer M."/>
        </authorList>
    </citation>
    <scope>NUCLEOTIDE SEQUENCE [LARGE SCALE GENOMIC DNA]</scope>
    <source>
        <strain evidence="6">GRZ</strain>
    </source>
</reference>
<sequence>MFICCSMAVLMIVLTFTVPTGDSIVGGREAEPHSRPYIVLVERTMYNNETRYCGGFLLSEYFVMTAASCQAKIFTIDQNGKIKKEKNYWLLQPVALSDGCDCSLPKSCSVSGWGLVRAGSYNMNPKLMEINVKLRVHKKCLEVNAYCSEGKDRPHGSVCEDGKVYRVVSTAGRAPIRLTTYAKMSDHVFLTEWISPHLKKMPLKKILSVALISLFNFFHHSE</sequence>
<feature type="signal peptide" evidence="4">
    <location>
        <begin position="1"/>
        <end position="23"/>
    </location>
</feature>
<evidence type="ECO:0000256" key="4">
    <source>
        <dbReference type="SAM" id="SignalP"/>
    </source>
</evidence>
<keyword evidence="7" id="KW-1185">Reference proteome</keyword>
<dbReference type="GO" id="GO:0006508">
    <property type="term" value="P:proteolysis"/>
    <property type="evidence" value="ECO:0007669"/>
    <property type="project" value="InterPro"/>
</dbReference>
<dbReference type="InterPro" id="IPR001254">
    <property type="entry name" value="Trypsin_dom"/>
</dbReference>
<dbReference type="PANTHER" id="PTHR24271">
    <property type="entry name" value="KALLIKREIN-RELATED"/>
    <property type="match status" value="1"/>
</dbReference>
<dbReference type="PANTHER" id="PTHR24271:SF81">
    <property type="entry name" value="GRANZYME B"/>
    <property type="match status" value="1"/>
</dbReference>
<proteinExistence type="predicted"/>
<reference evidence="6" key="3">
    <citation type="submission" date="2025-09" db="UniProtKB">
        <authorList>
            <consortium name="Ensembl"/>
        </authorList>
    </citation>
    <scope>IDENTIFICATION</scope>
</reference>
<dbReference type="GeneTree" id="ENSGT00940000178278"/>
<reference evidence="6" key="2">
    <citation type="submission" date="2025-08" db="UniProtKB">
        <authorList>
            <consortium name="Ensembl"/>
        </authorList>
    </citation>
    <scope>IDENTIFICATION</scope>
</reference>
<organism evidence="6 7">
    <name type="scientific">Nothobranchius furzeri</name>
    <name type="common">Turquoise killifish</name>
    <dbReference type="NCBI Taxonomy" id="105023"/>
    <lineage>
        <taxon>Eukaryota</taxon>
        <taxon>Metazoa</taxon>
        <taxon>Chordata</taxon>
        <taxon>Craniata</taxon>
        <taxon>Vertebrata</taxon>
        <taxon>Euteleostomi</taxon>
        <taxon>Actinopterygii</taxon>
        <taxon>Neopterygii</taxon>
        <taxon>Teleostei</taxon>
        <taxon>Neoteleostei</taxon>
        <taxon>Acanthomorphata</taxon>
        <taxon>Ovalentaria</taxon>
        <taxon>Atherinomorphae</taxon>
        <taxon>Cyprinodontiformes</taxon>
        <taxon>Nothobranchiidae</taxon>
        <taxon>Nothobranchius</taxon>
    </lineage>
</organism>
<evidence type="ECO:0000313" key="7">
    <source>
        <dbReference type="Proteomes" id="UP000694548"/>
    </source>
</evidence>
<dbReference type="Proteomes" id="UP000694548">
    <property type="component" value="Chromosome sgr02"/>
</dbReference>
<evidence type="ECO:0000256" key="1">
    <source>
        <dbReference type="ARBA" id="ARBA00022729"/>
    </source>
</evidence>
<keyword evidence="2" id="KW-0865">Zymogen</keyword>
<dbReference type="Ensembl" id="ENSNFUT00015028221.1">
    <property type="protein sequence ID" value="ENSNFUP00015027013.1"/>
    <property type="gene ID" value="ENSNFUG00015013096.1"/>
</dbReference>
<protein>
    <recommendedName>
        <fullName evidence="5">Peptidase S1 domain-containing protein</fullName>
    </recommendedName>
</protein>
<keyword evidence="1 4" id="KW-0732">Signal</keyword>
<dbReference type="InterPro" id="IPR009003">
    <property type="entry name" value="Peptidase_S1_PA"/>
</dbReference>
<dbReference type="GO" id="GO:0004252">
    <property type="term" value="F:serine-type endopeptidase activity"/>
    <property type="evidence" value="ECO:0007669"/>
    <property type="project" value="InterPro"/>
</dbReference>
<dbReference type="AlphaFoldDB" id="A0A8C6M291"/>
<feature type="domain" description="Peptidase S1" evidence="5">
    <location>
        <begin position="24"/>
        <end position="199"/>
    </location>
</feature>
<dbReference type="Pfam" id="PF00089">
    <property type="entry name" value="Trypsin"/>
    <property type="match status" value="1"/>
</dbReference>
<dbReference type="SUPFAM" id="SSF50494">
    <property type="entry name" value="Trypsin-like serine proteases"/>
    <property type="match status" value="1"/>
</dbReference>
<evidence type="ECO:0000313" key="6">
    <source>
        <dbReference type="Ensembl" id="ENSNFUP00015027013.1"/>
    </source>
</evidence>
<name>A0A8C6M291_NOTFU</name>
<evidence type="ECO:0000256" key="3">
    <source>
        <dbReference type="ARBA" id="ARBA00023157"/>
    </source>
</evidence>
<dbReference type="PROSITE" id="PS50240">
    <property type="entry name" value="TRYPSIN_DOM"/>
    <property type="match status" value="1"/>
</dbReference>
<evidence type="ECO:0000259" key="5">
    <source>
        <dbReference type="PROSITE" id="PS50240"/>
    </source>
</evidence>
<dbReference type="SMART" id="SM00020">
    <property type="entry name" value="Tryp_SPc"/>
    <property type="match status" value="1"/>
</dbReference>
<accession>A0A8C6M291</accession>
<evidence type="ECO:0000256" key="2">
    <source>
        <dbReference type="ARBA" id="ARBA00023145"/>
    </source>
</evidence>
<dbReference type="InterPro" id="IPR043504">
    <property type="entry name" value="Peptidase_S1_PA_chymotrypsin"/>
</dbReference>